<dbReference type="STRING" id="43064.SAMN04488086_12123"/>
<dbReference type="RefSeq" id="WP_086943917.1">
    <property type="nucleotide sequence ID" value="NZ_FONM01000021.1"/>
</dbReference>
<evidence type="ECO:0000256" key="5">
    <source>
        <dbReference type="RuleBase" id="RU003690"/>
    </source>
</evidence>
<dbReference type="PANTHER" id="PTHR10353">
    <property type="entry name" value="GLYCOSYL HYDROLASE"/>
    <property type="match status" value="1"/>
</dbReference>
<dbReference type="Gene3D" id="3.20.20.80">
    <property type="entry name" value="Glycosidases"/>
    <property type="match status" value="1"/>
</dbReference>
<dbReference type="Proteomes" id="UP000195985">
    <property type="component" value="Unassembled WGS sequence"/>
</dbReference>
<dbReference type="GO" id="GO:0008422">
    <property type="term" value="F:beta-glucosidase activity"/>
    <property type="evidence" value="ECO:0007669"/>
    <property type="project" value="TreeGrafter"/>
</dbReference>
<dbReference type="PANTHER" id="PTHR10353:SF85">
    <property type="entry name" value="ARYL-PHOSPHO-BETA-D-GLUCOSIDASE BGLA"/>
    <property type="match status" value="1"/>
</dbReference>
<feature type="active site" description="Nucleophile" evidence="4">
    <location>
        <position position="371"/>
    </location>
</feature>
<dbReference type="AlphaFoldDB" id="A0A1W1IJN1"/>
<dbReference type="InterPro" id="IPR033132">
    <property type="entry name" value="GH_1_N_CS"/>
</dbReference>
<evidence type="ECO:0000256" key="1">
    <source>
        <dbReference type="ARBA" id="ARBA00010838"/>
    </source>
</evidence>
<reference evidence="8" key="1">
    <citation type="submission" date="2016-04" db="EMBL/GenBank/DDBJ databases">
        <authorList>
            <person name="Strepis N."/>
        </authorList>
    </citation>
    <scope>NUCLEOTIDE SEQUENCE [LARGE SCALE GENOMIC DNA]</scope>
</reference>
<dbReference type="NCBIfam" id="NF007154">
    <property type="entry name" value="PRK09589.1"/>
    <property type="match status" value="1"/>
</dbReference>
<dbReference type="PRINTS" id="PR00131">
    <property type="entry name" value="GLHYDRLASE1"/>
</dbReference>
<dbReference type="GO" id="GO:0016052">
    <property type="term" value="P:carbohydrate catabolic process"/>
    <property type="evidence" value="ECO:0007669"/>
    <property type="project" value="TreeGrafter"/>
</dbReference>
<dbReference type="Pfam" id="PF00232">
    <property type="entry name" value="Glyco_hydro_1"/>
    <property type="match status" value="1"/>
</dbReference>
<protein>
    <recommendedName>
        <fullName evidence="9">6-phospho-beta-glucosidase</fullName>
    </recommendedName>
</protein>
<dbReference type="FunFam" id="3.20.20.80:FF:000004">
    <property type="entry name" value="Beta-glucosidase 6-phospho-beta-glucosidase"/>
    <property type="match status" value="1"/>
</dbReference>
<keyword evidence="3 6" id="KW-0326">Glycosidase</keyword>
<sequence length="473" mass="54371">MQANFLWGGAVAAHQVEGGRQAGGKGLSVADVMTAGANGVPRRVTDGVIPGESYPNHEAIDFYHHYKEDIALMAEMGFKSFRTSIAWTRVFPNGDEETPNEEGLAFYDDLFDECRKHGIEPVVTLSHFEMPWHLVKTYGGFRNRECIAFFERFAEACFTRYKDKVTYWMTFNEINNQANYKSAHHLLQDSGILLEEGDDCEKLMYQAAHYELVASARAVKIGHAINPDFQIGCMIAMCPIYPATCKPEDIFFSSAAMQKRYWFADVHVRGYHPAYMKKFYARKGFDLDITEEDEKDLLAGKVDYLGFSYYMSFCIKHNEPNPHFDYDEESDLVRNEFVKASDWGWQIDPVGLRYALNWFYDRYQLPMFIVENGFGAYDKLEDNEIHDTYRIDYLRAHIAEMVKAVDEDGVELLGYTMWAPIDIVSASTGEMDKRYGLIYVDKNNAGEGTLERKRKDSFHWYKKVIATNGEDLG</sequence>
<evidence type="ECO:0000313" key="7">
    <source>
        <dbReference type="EMBL" id="SLM53226.1"/>
    </source>
</evidence>
<dbReference type="OrthoDB" id="1637462at2"/>
<dbReference type="InterPro" id="IPR017853">
    <property type="entry name" value="GH"/>
</dbReference>
<dbReference type="PROSITE" id="PS00572">
    <property type="entry name" value="GLYCOSYL_HYDROL_F1_1"/>
    <property type="match status" value="1"/>
</dbReference>
<evidence type="ECO:0000256" key="3">
    <source>
        <dbReference type="ARBA" id="ARBA00023295"/>
    </source>
</evidence>
<name>A0A1W1IJN1_9LACT</name>
<proteinExistence type="inferred from homology"/>
<accession>A0A1W1IJN1</accession>
<dbReference type="PROSITE" id="PS00653">
    <property type="entry name" value="GLYCOSYL_HYDROL_F1_2"/>
    <property type="match status" value="1"/>
</dbReference>
<keyword evidence="8" id="KW-1185">Reference proteome</keyword>
<organism evidence="7 8">
    <name type="scientific">Trichococcus pasteurii</name>
    <dbReference type="NCBI Taxonomy" id="43064"/>
    <lineage>
        <taxon>Bacteria</taxon>
        <taxon>Bacillati</taxon>
        <taxon>Bacillota</taxon>
        <taxon>Bacilli</taxon>
        <taxon>Lactobacillales</taxon>
        <taxon>Carnobacteriaceae</taxon>
        <taxon>Trichococcus</taxon>
    </lineage>
</organism>
<dbReference type="InterPro" id="IPR001360">
    <property type="entry name" value="Glyco_hydro_1"/>
</dbReference>
<dbReference type="EMBL" id="FWEY01000014">
    <property type="protein sequence ID" value="SLM53226.1"/>
    <property type="molecule type" value="Genomic_DNA"/>
</dbReference>
<evidence type="ECO:0000256" key="6">
    <source>
        <dbReference type="RuleBase" id="RU004468"/>
    </source>
</evidence>
<keyword evidence="2 6" id="KW-0378">Hydrolase</keyword>
<evidence type="ECO:0000256" key="2">
    <source>
        <dbReference type="ARBA" id="ARBA00022801"/>
    </source>
</evidence>
<gene>
    <name evidence="7" type="ORF">TPAS_2954</name>
</gene>
<evidence type="ECO:0000313" key="8">
    <source>
        <dbReference type="Proteomes" id="UP000195985"/>
    </source>
</evidence>
<dbReference type="SUPFAM" id="SSF51445">
    <property type="entry name" value="(Trans)glycosidases"/>
    <property type="match status" value="1"/>
</dbReference>
<dbReference type="InterPro" id="IPR018120">
    <property type="entry name" value="Glyco_hydro_1_AS"/>
</dbReference>
<dbReference type="GO" id="GO:0005829">
    <property type="term" value="C:cytosol"/>
    <property type="evidence" value="ECO:0007669"/>
    <property type="project" value="TreeGrafter"/>
</dbReference>
<evidence type="ECO:0000256" key="4">
    <source>
        <dbReference type="PROSITE-ProRule" id="PRU10055"/>
    </source>
</evidence>
<comment type="similarity">
    <text evidence="1 5">Belongs to the glycosyl hydrolase 1 family.</text>
</comment>
<evidence type="ECO:0008006" key="9">
    <source>
        <dbReference type="Google" id="ProtNLM"/>
    </source>
</evidence>